<dbReference type="EMBL" id="GBXM01069216">
    <property type="protein sequence ID" value="JAH39361.1"/>
    <property type="molecule type" value="Transcribed_RNA"/>
</dbReference>
<accession>A0A0E9SDK4</accession>
<dbReference type="AlphaFoldDB" id="A0A0E9SDK4"/>
<organism evidence="1">
    <name type="scientific">Anguilla anguilla</name>
    <name type="common">European freshwater eel</name>
    <name type="synonym">Muraena anguilla</name>
    <dbReference type="NCBI Taxonomy" id="7936"/>
    <lineage>
        <taxon>Eukaryota</taxon>
        <taxon>Metazoa</taxon>
        <taxon>Chordata</taxon>
        <taxon>Craniata</taxon>
        <taxon>Vertebrata</taxon>
        <taxon>Euteleostomi</taxon>
        <taxon>Actinopterygii</taxon>
        <taxon>Neopterygii</taxon>
        <taxon>Teleostei</taxon>
        <taxon>Anguilliformes</taxon>
        <taxon>Anguillidae</taxon>
        <taxon>Anguilla</taxon>
    </lineage>
</organism>
<reference evidence="1" key="1">
    <citation type="submission" date="2014-11" db="EMBL/GenBank/DDBJ databases">
        <authorList>
            <person name="Amaro Gonzalez C."/>
        </authorList>
    </citation>
    <scope>NUCLEOTIDE SEQUENCE</scope>
</reference>
<name>A0A0E9SDK4_ANGAN</name>
<proteinExistence type="predicted"/>
<protein>
    <submittedName>
        <fullName evidence="1">Uncharacterized protein</fullName>
    </submittedName>
</protein>
<reference evidence="1" key="2">
    <citation type="journal article" date="2015" name="Fish Shellfish Immunol.">
        <title>Early steps in the European eel (Anguilla anguilla)-Vibrio vulnificus interaction in the gills: Role of the RtxA13 toxin.</title>
        <authorList>
            <person name="Callol A."/>
            <person name="Pajuelo D."/>
            <person name="Ebbesson L."/>
            <person name="Teles M."/>
            <person name="MacKenzie S."/>
            <person name="Amaro C."/>
        </authorList>
    </citation>
    <scope>NUCLEOTIDE SEQUENCE</scope>
</reference>
<evidence type="ECO:0000313" key="1">
    <source>
        <dbReference type="EMBL" id="JAH39361.1"/>
    </source>
</evidence>
<sequence length="18" mass="2192">MWSARTWPGYRQARGRVN</sequence>